<dbReference type="VEuPathDB" id="FungiDB:H257_00525"/>
<dbReference type="GO" id="GO:0016192">
    <property type="term" value="P:vesicle-mediated transport"/>
    <property type="evidence" value="ECO:0007669"/>
    <property type="project" value="InterPro"/>
</dbReference>
<name>A0A3R6XVQ0_APHAT</name>
<organism evidence="2 3">
    <name type="scientific">Aphanomyces astaci</name>
    <name type="common">Crayfish plague agent</name>
    <dbReference type="NCBI Taxonomy" id="112090"/>
    <lineage>
        <taxon>Eukaryota</taxon>
        <taxon>Sar</taxon>
        <taxon>Stramenopiles</taxon>
        <taxon>Oomycota</taxon>
        <taxon>Saprolegniomycetes</taxon>
        <taxon>Saprolegniales</taxon>
        <taxon>Verrucalvaceae</taxon>
        <taxon>Aphanomyces</taxon>
    </lineage>
</organism>
<dbReference type="Gene3D" id="1.20.1050.80">
    <property type="entry name" value="VPS9 domain"/>
    <property type="match status" value="1"/>
</dbReference>
<dbReference type="GO" id="GO:0005085">
    <property type="term" value="F:guanyl-nucleotide exchange factor activity"/>
    <property type="evidence" value="ECO:0007669"/>
    <property type="project" value="InterPro"/>
</dbReference>
<dbReference type="Pfam" id="PF02204">
    <property type="entry name" value="VPS9"/>
    <property type="match status" value="1"/>
</dbReference>
<sequence>MRVQTQLHFAHNEATPSSTRQLCRPVTVEFDAEVVVVAWAAAIAHNVHEVERKYQTILPPTSSQRSVTSRKFALTLDTRHHLRKFHAFRLTEAIKAAGHTVAQFVGRFQGKKKPMTWTPQPGHGNLCATRDVVANLTQYIVAYRQHELGACGGGADEIAVAVHLAVERSVCLSMQKWLQASTHTCVAHRDPYKLRQRMAAWANGLPTAPQYGFAVEVASIRWDVAVQSLRYMDDEVVPYLKLHHLLASAKAIFDLHVHAVSGQADAASRALWADDFLPVFIFCVCQALLRSPLATLECMWSLCKEDSLKGIPTSGSNHSRGIIMIR</sequence>
<dbReference type="InterPro" id="IPR003123">
    <property type="entry name" value="VPS9"/>
</dbReference>
<dbReference type="PANTHER" id="PTHR23101:SF104">
    <property type="entry name" value="PROTEIN SPRINT"/>
    <property type="match status" value="1"/>
</dbReference>
<reference evidence="2 3" key="1">
    <citation type="submission" date="2018-08" db="EMBL/GenBank/DDBJ databases">
        <title>Aphanomyces genome sequencing and annotation.</title>
        <authorList>
            <person name="Minardi D."/>
            <person name="Oidtmann B."/>
            <person name="Van Der Giezen M."/>
            <person name="Studholme D.J."/>
        </authorList>
    </citation>
    <scope>NUCLEOTIDE SEQUENCE [LARGE SCALE GENOMIC DNA]</scope>
    <source>
        <strain evidence="2 3">Da</strain>
    </source>
</reference>
<evidence type="ECO:0000259" key="1">
    <source>
        <dbReference type="Pfam" id="PF02204"/>
    </source>
</evidence>
<dbReference type="GO" id="GO:0031267">
    <property type="term" value="F:small GTPase binding"/>
    <property type="evidence" value="ECO:0007669"/>
    <property type="project" value="TreeGrafter"/>
</dbReference>
<comment type="caution">
    <text evidence="2">The sequence shown here is derived from an EMBL/GenBank/DDBJ whole genome shotgun (WGS) entry which is preliminary data.</text>
</comment>
<dbReference type="InterPro" id="IPR045046">
    <property type="entry name" value="Vps9-like"/>
</dbReference>
<accession>A0A3R6XVQ0</accession>
<dbReference type="AlphaFoldDB" id="A0A3R6XVQ0"/>
<dbReference type="GO" id="GO:0030139">
    <property type="term" value="C:endocytic vesicle"/>
    <property type="evidence" value="ECO:0007669"/>
    <property type="project" value="TreeGrafter"/>
</dbReference>
<dbReference type="GO" id="GO:0005829">
    <property type="term" value="C:cytosol"/>
    <property type="evidence" value="ECO:0007669"/>
    <property type="project" value="TreeGrafter"/>
</dbReference>
<evidence type="ECO:0000313" key="3">
    <source>
        <dbReference type="Proteomes" id="UP000285430"/>
    </source>
</evidence>
<evidence type="ECO:0000313" key="2">
    <source>
        <dbReference type="EMBL" id="RHZ24655.1"/>
    </source>
</evidence>
<feature type="domain" description="VPS9" evidence="1">
    <location>
        <begin position="222"/>
        <end position="310"/>
    </location>
</feature>
<dbReference type="SUPFAM" id="SSF109993">
    <property type="entry name" value="VPS9 domain"/>
    <property type="match status" value="1"/>
</dbReference>
<proteinExistence type="predicted"/>
<dbReference type="PANTHER" id="PTHR23101">
    <property type="entry name" value="RAB GDP/GTP EXCHANGE FACTOR"/>
    <property type="match status" value="1"/>
</dbReference>
<dbReference type="Proteomes" id="UP000285430">
    <property type="component" value="Unassembled WGS sequence"/>
</dbReference>
<gene>
    <name evidence="2" type="ORF">DYB37_002698</name>
</gene>
<protein>
    <recommendedName>
        <fullName evidence="1">VPS9 domain-containing protein</fullName>
    </recommendedName>
</protein>
<dbReference type="InterPro" id="IPR037191">
    <property type="entry name" value="VPS9_dom_sf"/>
</dbReference>
<dbReference type="EMBL" id="QUTH01002653">
    <property type="protein sequence ID" value="RHZ24655.1"/>
    <property type="molecule type" value="Genomic_DNA"/>
</dbReference>